<feature type="compositionally biased region" description="Basic and acidic residues" evidence="1">
    <location>
        <begin position="115"/>
        <end position="133"/>
    </location>
</feature>
<feature type="compositionally biased region" description="Acidic residues" evidence="1">
    <location>
        <begin position="134"/>
        <end position="158"/>
    </location>
</feature>
<evidence type="ECO:0000256" key="1">
    <source>
        <dbReference type="SAM" id="MobiDB-lite"/>
    </source>
</evidence>
<evidence type="ECO:0000313" key="2">
    <source>
        <dbReference type="EMBL" id="CAB3979932.1"/>
    </source>
</evidence>
<reference evidence="2" key="1">
    <citation type="submission" date="2020-04" db="EMBL/GenBank/DDBJ databases">
        <authorList>
            <person name="Alioto T."/>
            <person name="Alioto T."/>
            <person name="Gomez Garrido J."/>
        </authorList>
    </citation>
    <scope>NUCLEOTIDE SEQUENCE</scope>
    <source>
        <strain evidence="2">A484AB</strain>
    </source>
</reference>
<dbReference type="Proteomes" id="UP001152795">
    <property type="component" value="Unassembled WGS sequence"/>
</dbReference>
<dbReference type="AlphaFoldDB" id="A0A7D9HEH2"/>
<feature type="region of interest" description="Disordered" evidence="1">
    <location>
        <begin position="75"/>
        <end position="236"/>
    </location>
</feature>
<proteinExistence type="predicted"/>
<feature type="compositionally biased region" description="Acidic residues" evidence="1">
    <location>
        <begin position="196"/>
        <end position="226"/>
    </location>
</feature>
<organism evidence="2 3">
    <name type="scientific">Paramuricea clavata</name>
    <name type="common">Red gorgonian</name>
    <name type="synonym">Violescent sea-whip</name>
    <dbReference type="NCBI Taxonomy" id="317549"/>
    <lineage>
        <taxon>Eukaryota</taxon>
        <taxon>Metazoa</taxon>
        <taxon>Cnidaria</taxon>
        <taxon>Anthozoa</taxon>
        <taxon>Octocorallia</taxon>
        <taxon>Malacalcyonacea</taxon>
        <taxon>Plexauridae</taxon>
        <taxon>Paramuricea</taxon>
    </lineage>
</organism>
<feature type="compositionally biased region" description="Gly residues" evidence="1">
    <location>
        <begin position="185"/>
        <end position="194"/>
    </location>
</feature>
<dbReference type="EMBL" id="CACRXK020000242">
    <property type="protein sequence ID" value="CAB3979932.1"/>
    <property type="molecule type" value="Genomic_DNA"/>
</dbReference>
<name>A0A7D9HEH2_PARCT</name>
<dbReference type="OrthoDB" id="5990335at2759"/>
<feature type="compositionally biased region" description="Polar residues" evidence="1">
    <location>
        <begin position="75"/>
        <end position="85"/>
    </location>
</feature>
<comment type="caution">
    <text evidence="2">The sequence shown here is derived from an EMBL/GenBank/DDBJ whole genome shotgun (WGS) entry which is preliminary data.</text>
</comment>
<accession>A0A7D9HEH2</accession>
<evidence type="ECO:0000313" key="3">
    <source>
        <dbReference type="Proteomes" id="UP001152795"/>
    </source>
</evidence>
<feature type="compositionally biased region" description="Acidic residues" evidence="1">
    <location>
        <begin position="174"/>
        <end position="183"/>
    </location>
</feature>
<sequence>MSKRFNYINELSDGSSSDVHDADARNEFETLSKKFRLENIEKETSDEYSLESSEQEEGGNVVFQYGKEIGYLRKLSSSETEQVYTSCSSSSSGNETDQNYSSEKRSVGEPYYIRNHSDRNNYHDGDIDNRDYDNTDDCENDTDNSGDDVNFDGDSIDDDNGRAGGDDGYGYDGAVDDGGDDGGSENYGGGGGDSSGNEDDDEDDDDDDLAHDDDESNDNDSDEDQNSEVPLYDGSPVSCDEFRSTLLALQQKHNFSSAATNSILKLFQITLPTGNKCPTSNYKLETEFSKLSYTFKKTSTCLKCQHILDEDSLCTNTECCKYENAGLGENSSVFYIINLWFKR</sequence>
<keyword evidence="3" id="KW-1185">Reference proteome</keyword>
<protein>
    <submittedName>
        <fullName evidence="2">Uncharacterized protein</fullName>
    </submittedName>
</protein>
<gene>
    <name evidence="2" type="ORF">PACLA_8A005360</name>
</gene>